<proteinExistence type="predicted"/>
<dbReference type="EMBL" id="MCSB01000024">
    <property type="protein sequence ID" value="PME27115.1"/>
    <property type="molecule type" value="Genomic_DNA"/>
</dbReference>
<keyword evidence="3 5" id="KW-1133">Transmembrane helix</keyword>
<accession>A0AA44VRQ8</accession>
<feature type="transmembrane region" description="Helical" evidence="5">
    <location>
        <begin position="224"/>
        <end position="242"/>
    </location>
</feature>
<comment type="caution">
    <text evidence="7">The sequence shown here is derived from an EMBL/GenBank/DDBJ whole genome shotgun (WGS) entry which is preliminary data.</text>
</comment>
<keyword evidence="4 5" id="KW-0472">Membrane</keyword>
<dbReference type="RefSeq" id="WP_102336621.1">
    <property type="nucleotide sequence ID" value="NZ_JAAHTI010000001.1"/>
</dbReference>
<feature type="transmembrane region" description="Helical" evidence="5">
    <location>
        <begin position="171"/>
        <end position="187"/>
    </location>
</feature>
<keyword evidence="2 5" id="KW-0812">Transmembrane</keyword>
<dbReference type="AlphaFoldDB" id="A0AA44VRQ8"/>
<dbReference type="Proteomes" id="UP000239763">
    <property type="component" value="Unassembled WGS sequence"/>
</dbReference>
<evidence type="ECO:0000256" key="3">
    <source>
        <dbReference type="ARBA" id="ARBA00022989"/>
    </source>
</evidence>
<dbReference type="PANTHER" id="PTHR37422">
    <property type="entry name" value="TEICHURONIC ACID BIOSYNTHESIS PROTEIN TUAE"/>
    <property type="match status" value="1"/>
</dbReference>
<feature type="transmembrane region" description="Helical" evidence="5">
    <location>
        <begin position="193"/>
        <end position="212"/>
    </location>
</feature>
<organism evidence="7 8">
    <name type="scientific">Vibrio lentus</name>
    <dbReference type="NCBI Taxonomy" id="136468"/>
    <lineage>
        <taxon>Bacteria</taxon>
        <taxon>Pseudomonadati</taxon>
        <taxon>Pseudomonadota</taxon>
        <taxon>Gammaproteobacteria</taxon>
        <taxon>Vibrionales</taxon>
        <taxon>Vibrionaceae</taxon>
        <taxon>Vibrio</taxon>
    </lineage>
</organism>
<dbReference type="InterPro" id="IPR007016">
    <property type="entry name" value="O-antigen_ligase-rel_domated"/>
</dbReference>
<feature type="transmembrane region" description="Helical" evidence="5">
    <location>
        <begin position="55"/>
        <end position="72"/>
    </location>
</feature>
<sequence>MNVYKDDFEKTVITFFILFGIIFNVMFGPASIVVFIVSGLCLIVKSNFYLMYVKCYWQIYLIPILAFLSFIWSEYPIESLKGGIQLMLTTIIAMYVAINIPFNIFKNTLWILLFASMICSLLSSNYAIDGLTGEVNLIGVFGSKNYLAFHSSLSFILGFFFLFNKGSKDKLLGILLSMTSMLVVLKANSVGTVGFLCLSILLSSSFIFYQMIRLDKSVKVFIDVILVVLSVFLGSVFIYLFIHGSLDDMIYNMGKDPTLTGRTFLWDIGYYLFLEKPILGYGYEGFFRIGNDGAEDIWEIFHITSRSGFNFHNMYIDTMVEFGSIGLILFVAQLCFFIGLIIRFRYFKFGSKYHFVLLFFTFLFLQTFLESGWSNQFTLCQFFVVYFWVVLRDMEFHSYEE</sequence>
<feature type="transmembrane region" description="Helical" evidence="5">
    <location>
        <begin position="353"/>
        <end position="369"/>
    </location>
</feature>
<gene>
    <name evidence="7" type="ORF">BCV38_08705</name>
</gene>
<evidence type="ECO:0000256" key="2">
    <source>
        <dbReference type="ARBA" id="ARBA00022692"/>
    </source>
</evidence>
<evidence type="ECO:0000259" key="6">
    <source>
        <dbReference type="Pfam" id="PF04932"/>
    </source>
</evidence>
<feature type="transmembrane region" description="Helical" evidence="5">
    <location>
        <begin position="147"/>
        <end position="164"/>
    </location>
</feature>
<feature type="transmembrane region" description="Helical" evidence="5">
    <location>
        <begin position="109"/>
        <end position="127"/>
    </location>
</feature>
<keyword evidence="8" id="KW-1185">Reference proteome</keyword>
<dbReference type="PANTHER" id="PTHR37422:SF17">
    <property type="entry name" value="O-ANTIGEN LIGASE"/>
    <property type="match status" value="1"/>
</dbReference>
<name>A0AA44VRQ8_9VIBR</name>
<feature type="transmembrane region" description="Helical" evidence="5">
    <location>
        <begin position="84"/>
        <end position="102"/>
    </location>
</feature>
<evidence type="ECO:0000256" key="1">
    <source>
        <dbReference type="ARBA" id="ARBA00004141"/>
    </source>
</evidence>
<comment type="subcellular location">
    <subcellularLocation>
        <location evidence="1">Membrane</location>
        <topology evidence="1">Multi-pass membrane protein</topology>
    </subcellularLocation>
</comment>
<feature type="transmembrane region" description="Helical" evidence="5">
    <location>
        <begin position="375"/>
        <end position="391"/>
    </location>
</feature>
<feature type="transmembrane region" description="Helical" evidence="5">
    <location>
        <begin position="322"/>
        <end position="341"/>
    </location>
</feature>
<feature type="domain" description="O-antigen ligase-related" evidence="6">
    <location>
        <begin position="155"/>
        <end position="331"/>
    </location>
</feature>
<dbReference type="InterPro" id="IPR051533">
    <property type="entry name" value="WaaL-like"/>
</dbReference>
<dbReference type="Pfam" id="PF04932">
    <property type="entry name" value="Wzy_C"/>
    <property type="match status" value="1"/>
</dbReference>
<reference evidence="7 8" key="1">
    <citation type="journal article" date="2018" name="Nature">
        <title>A major lineage of non-tailed dsDNA viruses as unrecognized killers of marine bacteria.</title>
        <authorList>
            <person name="Kauffman K.M."/>
            <person name="Hussain F.A."/>
            <person name="Yang J."/>
            <person name="Arevalo P."/>
            <person name="Brown J.M."/>
            <person name="Chang W.K."/>
            <person name="VanInsberghe D."/>
            <person name="Elsherbini J."/>
            <person name="Sharma R.S."/>
            <person name="Cutler M.B."/>
            <person name="Kelly L."/>
            <person name="Polz M.F."/>
        </authorList>
    </citation>
    <scope>NUCLEOTIDE SEQUENCE [LARGE SCALE GENOMIC DNA]</scope>
    <source>
        <strain evidence="7 8">10N.286.55.E1</strain>
    </source>
</reference>
<dbReference type="GO" id="GO:0016020">
    <property type="term" value="C:membrane"/>
    <property type="evidence" value="ECO:0007669"/>
    <property type="project" value="UniProtKB-SubCell"/>
</dbReference>
<protein>
    <recommendedName>
        <fullName evidence="6">O-antigen ligase-related domain-containing protein</fullName>
    </recommendedName>
</protein>
<evidence type="ECO:0000313" key="8">
    <source>
        <dbReference type="Proteomes" id="UP000239763"/>
    </source>
</evidence>
<feature type="transmembrane region" description="Helical" evidence="5">
    <location>
        <begin position="12"/>
        <end position="43"/>
    </location>
</feature>
<evidence type="ECO:0000313" key="7">
    <source>
        <dbReference type="EMBL" id="PME27115.1"/>
    </source>
</evidence>
<evidence type="ECO:0000256" key="4">
    <source>
        <dbReference type="ARBA" id="ARBA00023136"/>
    </source>
</evidence>
<dbReference type="GeneID" id="69649077"/>
<evidence type="ECO:0000256" key="5">
    <source>
        <dbReference type="SAM" id="Phobius"/>
    </source>
</evidence>